<dbReference type="SUPFAM" id="SSF141868">
    <property type="entry name" value="EAL domain-like"/>
    <property type="match status" value="1"/>
</dbReference>
<organism evidence="4 5">
    <name type="scientific">Niallia nealsonii</name>
    <dbReference type="NCBI Taxonomy" id="115979"/>
    <lineage>
        <taxon>Bacteria</taxon>
        <taxon>Bacillati</taxon>
        <taxon>Bacillota</taxon>
        <taxon>Bacilli</taxon>
        <taxon>Bacillales</taxon>
        <taxon>Bacillaceae</taxon>
        <taxon>Niallia</taxon>
    </lineage>
</organism>
<evidence type="ECO:0000313" key="4">
    <source>
        <dbReference type="EMBL" id="PKG23449.1"/>
    </source>
</evidence>
<gene>
    <name evidence="4" type="ORF">CWS01_11720</name>
</gene>
<evidence type="ECO:0000259" key="2">
    <source>
        <dbReference type="PROSITE" id="PS50883"/>
    </source>
</evidence>
<dbReference type="Gene3D" id="3.30.450.20">
    <property type="entry name" value="PAS domain"/>
    <property type="match status" value="2"/>
</dbReference>
<dbReference type="SMART" id="SM00267">
    <property type="entry name" value="GGDEF"/>
    <property type="match status" value="1"/>
</dbReference>
<dbReference type="Gene3D" id="3.30.70.270">
    <property type="match status" value="1"/>
</dbReference>
<dbReference type="Proteomes" id="UP000233375">
    <property type="component" value="Unassembled WGS sequence"/>
</dbReference>
<dbReference type="SMART" id="SM00091">
    <property type="entry name" value="PAS"/>
    <property type="match status" value="2"/>
</dbReference>
<evidence type="ECO:0000313" key="5">
    <source>
        <dbReference type="Proteomes" id="UP000233375"/>
    </source>
</evidence>
<comment type="caution">
    <text evidence="4">The sequence shown here is derived from an EMBL/GenBank/DDBJ whole genome shotgun (WGS) entry which is preliminary data.</text>
</comment>
<sequence>MTNSYIKSICDYLMKDSLLGFFYVENGKFHYSNNRFEEIYGYNKKELMKMNLIELIYADDRDIISKTNELHLEDEVRKDINIVLRGIKKSREIIYTEIHGVKKQINDFSIVFFGTIRQLNENEVNNNRIETVLESITDGFFSLDYDLKIKYVNNATEKLLNVKRENIIGTPIYEALPNSDIDNFVKRYKRSLLSLKPITFEELFNNRWYDVRAFPSTERLSVYFRDITEQKEENQKMHFMAYYDSLTKLPNRNYFKDYISSKLLTDGEQIPFAILFIDLERFKIVNDTFGHAIGDLLLQQVSERLSECVKAEGIVARFSGDEFLILLENATKNEILFHIKRIIDSFSEPFLIKEHEVFTSPSIGVSQYPKNGQSLETLIKHADIAMYHAKKNWNDNFTFFNQNLSDYYTRKANIENHLRKSLMMEQLQVHYQPIIELDSGKIFGLEALVRWEHPKMGIISPEEFIPIAEETGLIIDLGNYVLQKACKQLKIWQESDFDLIHVSVNISTRQLEHNQFVENVIKVLKETKLNPMHLELEVTESIVQNIKHSQKILNELKNIGVNLSIDDFGTGYSSLNILHHLPIDKLKIDKTFINDINTNDYALVKTIIEMGHNLNFSLIAEGIENEQQLNLLKQYKCQYGQGYYFSKPLPANEIEKLLLKKK</sequence>
<dbReference type="CDD" id="cd01949">
    <property type="entry name" value="GGDEF"/>
    <property type="match status" value="1"/>
</dbReference>
<dbReference type="InterPro" id="IPR043128">
    <property type="entry name" value="Rev_trsase/Diguanyl_cyclase"/>
</dbReference>
<dbReference type="Pfam" id="PF00990">
    <property type="entry name" value="GGDEF"/>
    <property type="match status" value="1"/>
</dbReference>
<feature type="domain" description="PAS" evidence="1">
    <location>
        <begin position="21"/>
        <end position="75"/>
    </location>
</feature>
<dbReference type="CDD" id="cd00130">
    <property type="entry name" value="PAS"/>
    <property type="match status" value="2"/>
</dbReference>
<name>A0A2N0Z1S8_9BACI</name>
<dbReference type="PROSITE" id="PS50883">
    <property type="entry name" value="EAL"/>
    <property type="match status" value="1"/>
</dbReference>
<dbReference type="InterPro" id="IPR000160">
    <property type="entry name" value="GGDEF_dom"/>
</dbReference>
<dbReference type="CDD" id="cd01948">
    <property type="entry name" value="EAL"/>
    <property type="match status" value="1"/>
</dbReference>
<dbReference type="NCBIfam" id="TIGR00229">
    <property type="entry name" value="sensory_box"/>
    <property type="match status" value="2"/>
</dbReference>
<dbReference type="SMART" id="SM00052">
    <property type="entry name" value="EAL"/>
    <property type="match status" value="1"/>
</dbReference>
<dbReference type="InterPro" id="IPR000014">
    <property type="entry name" value="PAS"/>
</dbReference>
<dbReference type="Gene3D" id="3.20.20.450">
    <property type="entry name" value="EAL domain"/>
    <property type="match status" value="1"/>
</dbReference>
<dbReference type="InterPro" id="IPR029787">
    <property type="entry name" value="Nucleotide_cyclase"/>
</dbReference>
<dbReference type="PROSITE" id="PS50112">
    <property type="entry name" value="PAS"/>
    <property type="match status" value="2"/>
</dbReference>
<dbReference type="Pfam" id="PF13426">
    <property type="entry name" value="PAS_9"/>
    <property type="match status" value="1"/>
</dbReference>
<keyword evidence="5" id="KW-1185">Reference proteome</keyword>
<feature type="domain" description="PAS" evidence="1">
    <location>
        <begin position="125"/>
        <end position="195"/>
    </location>
</feature>
<dbReference type="OrthoDB" id="9759607at2"/>
<feature type="domain" description="EAL" evidence="2">
    <location>
        <begin position="411"/>
        <end position="662"/>
    </location>
</feature>
<dbReference type="NCBIfam" id="TIGR00254">
    <property type="entry name" value="GGDEF"/>
    <property type="match status" value="1"/>
</dbReference>
<dbReference type="PANTHER" id="PTHR44757">
    <property type="entry name" value="DIGUANYLATE CYCLASE DGCP"/>
    <property type="match status" value="1"/>
</dbReference>
<dbReference type="InterPro" id="IPR013656">
    <property type="entry name" value="PAS_4"/>
</dbReference>
<evidence type="ECO:0000259" key="1">
    <source>
        <dbReference type="PROSITE" id="PS50112"/>
    </source>
</evidence>
<dbReference type="PANTHER" id="PTHR44757:SF2">
    <property type="entry name" value="BIOFILM ARCHITECTURE MAINTENANCE PROTEIN MBAA"/>
    <property type="match status" value="1"/>
</dbReference>
<dbReference type="EMBL" id="PISE01000023">
    <property type="protein sequence ID" value="PKG23449.1"/>
    <property type="molecule type" value="Genomic_DNA"/>
</dbReference>
<dbReference type="Pfam" id="PF00563">
    <property type="entry name" value="EAL"/>
    <property type="match status" value="1"/>
</dbReference>
<reference evidence="4 5" key="1">
    <citation type="journal article" date="2003" name="Int. J. Syst. Evol. Microbiol.">
        <title>Bacillus nealsonii sp. nov., isolated from a spacecraft-assembly facility, whose spores are gamma-radiation resistant.</title>
        <authorList>
            <person name="Venkateswaran K."/>
            <person name="Kempf M."/>
            <person name="Chen F."/>
            <person name="Satomi M."/>
            <person name="Nicholson W."/>
            <person name="Kern R."/>
        </authorList>
    </citation>
    <scope>NUCLEOTIDE SEQUENCE [LARGE SCALE GENOMIC DNA]</scope>
    <source>
        <strain evidence="4 5">FO-92</strain>
    </source>
</reference>
<dbReference type="InterPro" id="IPR052155">
    <property type="entry name" value="Biofilm_reg_signaling"/>
</dbReference>
<dbReference type="InterPro" id="IPR001633">
    <property type="entry name" value="EAL_dom"/>
</dbReference>
<dbReference type="PROSITE" id="PS50887">
    <property type="entry name" value="GGDEF"/>
    <property type="match status" value="1"/>
</dbReference>
<proteinExistence type="predicted"/>
<dbReference type="RefSeq" id="WP_101177390.1">
    <property type="nucleotide sequence ID" value="NZ_PISE01000023.1"/>
</dbReference>
<evidence type="ECO:0000259" key="3">
    <source>
        <dbReference type="PROSITE" id="PS50887"/>
    </source>
</evidence>
<feature type="domain" description="GGDEF" evidence="3">
    <location>
        <begin position="270"/>
        <end position="402"/>
    </location>
</feature>
<dbReference type="AlphaFoldDB" id="A0A2N0Z1S8"/>
<accession>A0A2N0Z1S8</accession>
<dbReference type="InterPro" id="IPR035965">
    <property type="entry name" value="PAS-like_dom_sf"/>
</dbReference>
<protein>
    <submittedName>
        <fullName evidence="4">GGDEF domain-containing protein</fullName>
    </submittedName>
</protein>
<dbReference type="SUPFAM" id="SSF55785">
    <property type="entry name" value="PYP-like sensor domain (PAS domain)"/>
    <property type="match status" value="2"/>
</dbReference>
<dbReference type="FunFam" id="3.20.20.450:FF:000001">
    <property type="entry name" value="Cyclic di-GMP phosphodiesterase yahA"/>
    <property type="match status" value="1"/>
</dbReference>
<dbReference type="Pfam" id="PF08448">
    <property type="entry name" value="PAS_4"/>
    <property type="match status" value="1"/>
</dbReference>
<dbReference type="SUPFAM" id="SSF55073">
    <property type="entry name" value="Nucleotide cyclase"/>
    <property type="match status" value="1"/>
</dbReference>
<dbReference type="InterPro" id="IPR035919">
    <property type="entry name" value="EAL_sf"/>
</dbReference>